<gene>
    <name evidence="1" type="ORF">EB241_12470</name>
</gene>
<proteinExistence type="predicted"/>
<protein>
    <submittedName>
        <fullName evidence="1">Type III chaperone protein ShcF</fullName>
    </submittedName>
</protein>
<dbReference type="SUPFAM" id="SSF69635">
    <property type="entry name" value="Type III secretory system chaperone-like"/>
    <property type="match status" value="1"/>
</dbReference>
<dbReference type="EMBL" id="RHHM01000008">
    <property type="protein sequence ID" value="RQM38082.1"/>
    <property type="molecule type" value="Genomic_DNA"/>
</dbReference>
<comment type="caution">
    <text evidence="1">The sequence shown here is derived from an EMBL/GenBank/DDBJ whole genome shotgun (WGS) entry which is preliminary data.</text>
</comment>
<name>A0A3N6TS61_9GAMM</name>
<evidence type="ECO:0000313" key="2">
    <source>
        <dbReference type="Proteomes" id="UP000279457"/>
    </source>
</evidence>
<dbReference type="InterPro" id="IPR010261">
    <property type="entry name" value="Tir_chaperone"/>
</dbReference>
<dbReference type="Pfam" id="PF05932">
    <property type="entry name" value="CesT"/>
    <property type="match status" value="1"/>
</dbReference>
<dbReference type="OrthoDB" id="6519002at2"/>
<dbReference type="RefSeq" id="WP_124233429.1">
    <property type="nucleotide sequence ID" value="NZ_RHHM01000008.1"/>
</dbReference>
<accession>A0A3N6TS61</accession>
<keyword evidence="2" id="KW-1185">Reference proteome</keyword>
<evidence type="ECO:0000313" key="1">
    <source>
        <dbReference type="EMBL" id="RQM38082.1"/>
    </source>
</evidence>
<sequence>MKNSFDLLIDGLVKEYGIPAFPDKNHEDEIYCFEFGNGISIKIYQDNNRWVYFLAETGQAIELDEKIMTEMLFLNSFSFKKPFFSLGINSQKMTQLHTRVPLVEVNNIEMRGIFENILNVATEIRKKFNLT</sequence>
<organism evidence="1 2">
    <name type="scientific">Erwinia psidii</name>
    <dbReference type="NCBI Taxonomy" id="69224"/>
    <lineage>
        <taxon>Bacteria</taxon>
        <taxon>Pseudomonadati</taxon>
        <taxon>Pseudomonadota</taxon>
        <taxon>Gammaproteobacteria</taxon>
        <taxon>Enterobacterales</taxon>
        <taxon>Erwiniaceae</taxon>
        <taxon>Erwinia</taxon>
    </lineage>
</organism>
<dbReference type="Gene3D" id="3.30.1460.10">
    <property type="match status" value="1"/>
</dbReference>
<dbReference type="GO" id="GO:0030254">
    <property type="term" value="P:protein secretion by the type III secretion system"/>
    <property type="evidence" value="ECO:0007669"/>
    <property type="project" value="InterPro"/>
</dbReference>
<dbReference type="Proteomes" id="UP000279457">
    <property type="component" value="Unassembled WGS sequence"/>
</dbReference>
<dbReference type="AlphaFoldDB" id="A0A3N6TS61"/>
<reference evidence="1 2" key="1">
    <citation type="submission" date="2018-10" db="EMBL/GenBank/DDBJ databases">
        <title>Draft genome sequence for the type isolate of Erwinia psidii, agent causal of bacterial blight in guava (Psidium guajava) and wilt and die-back of Eucalyptus spp.</title>
        <authorList>
            <person name="Hermenegildo P.S."/>
            <person name="Santos S.A."/>
            <person name="Guimaraes L.M.S."/>
            <person name="Vidigal P.M.P."/>
            <person name="Pereira I.C."/>
            <person name="Badel J.L."/>
            <person name="Alfenas-Zerbini P."/>
            <person name="Ferreira M.A.S.V."/>
            <person name="Alfenas A.C."/>
        </authorList>
    </citation>
    <scope>NUCLEOTIDE SEQUENCE [LARGE SCALE GENOMIC DNA]</scope>
    <source>
        <strain evidence="1 2">IBSBF 435</strain>
    </source>
</reference>